<proteinExistence type="predicted"/>
<protein>
    <submittedName>
        <fullName evidence="2">Uncharacterized protein</fullName>
    </submittedName>
</protein>
<reference evidence="3" key="1">
    <citation type="journal article" date="2019" name="Int. J. Syst. Evol. Microbiol.">
        <title>The Global Catalogue of Microorganisms (GCM) 10K type strain sequencing project: providing services to taxonomists for standard genome sequencing and annotation.</title>
        <authorList>
            <consortium name="The Broad Institute Genomics Platform"/>
            <consortium name="The Broad Institute Genome Sequencing Center for Infectious Disease"/>
            <person name="Wu L."/>
            <person name="Ma J."/>
        </authorList>
    </citation>
    <scope>NUCLEOTIDE SEQUENCE [LARGE SCALE GENOMIC DNA]</scope>
    <source>
        <strain evidence="3">JCM 17695</strain>
    </source>
</reference>
<dbReference type="EMBL" id="JBHTEY010000004">
    <property type="protein sequence ID" value="MFC7613439.1"/>
    <property type="molecule type" value="Genomic_DNA"/>
</dbReference>
<dbReference type="Proteomes" id="UP001596512">
    <property type="component" value="Unassembled WGS sequence"/>
</dbReference>
<gene>
    <name evidence="2" type="ORF">ACFQV2_07305</name>
</gene>
<sequence>MTTGLGLRQASSSLLVPPSPAASPTGSPPTSCGCPRRPPRPR</sequence>
<organism evidence="2 3">
    <name type="scientific">Actinokineospora soli</name>
    <dbReference type="NCBI Taxonomy" id="1048753"/>
    <lineage>
        <taxon>Bacteria</taxon>
        <taxon>Bacillati</taxon>
        <taxon>Actinomycetota</taxon>
        <taxon>Actinomycetes</taxon>
        <taxon>Pseudonocardiales</taxon>
        <taxon>Pseudonocardiaceae</taxon>
        <taxon>Actinokineospora</taxon>
    </lineage>
</organism>
<evidence type="ECO:0000313" key="3">
    <source>
        <dbReference type="Proteomes" id="UP001596512"/>
    </source>
</evidence>
<feature type="compositionally biased region" description="Low complexity" evidence="1">
    <location>
        <begin position="10"/>
        <end position="35"/>
    </location>
</feature>
<keyword evidence="3" id="KW-1185">Reference proteome</keyword>
<name>A0ABW2TJX8_9PSEU</name>
<accession>A0ABW2TJX8</accession>
<comment type="caution">
    <text evidence="2">The sequence shown here is derived from an EMBL/GenBank/DDBJ whole genome shotgun (WGS) entry which is preliminary data.</text>
</comment>
<evidence type="ECO:0000313" key="2">
    <source>
        <dbReference type="EMBL" id="MFC7613439.1"/>
    </source>
</evidence>
<evidence type="ECO:0000256" key="1">
    <source>
        <dbReference type="SAM" id="MobiDB-lite"/>
    </source>
</evidence>
<feature type="region of interest" description="Disordered" evidence="1">
    <location>
        <begin position="1"/>
        <end position="42"/>
    </location>
</feature>